<dbReference type="AlphaFoldDB" id="A0AA39G8G7"/>
<gene>
    <name evidence="2" type="ORF">PV327_001562</name>
</gene>
<evidence type="ECO:0000313" key="2">
    <source>
        <dbReference type="EMBL" id="KAK0183525.1"/>
    </source>
</evidence>
<evidence type="ECO:0000256" key="1">
    <source>
        <dbReference type="SAM" id="MobiDB-lite"/>
    </source>
</evidence>
<organism evidence="2 3">
    <name type="scientific">Microctonus hyperodae</name>
    <name type="common">Parasitoid wasp</name>
    <dbReference type="NCBI Taxonomy" id="165561"/>
    <lineage>
        <taxon>Eukaryota</taxon>
        <taxon>Metazoa</taxon>
        <taxon>Ecdysozoa</taxon>
        <taxon>Arthropoda</taxon>
        <taxon>Hexapoda</taxon>
        <taxon>Insecta</taxon>
        <taxon>Pterygota</taxon>
        <taxon>Neoptera</taxon>
        <taxon>Endopterygota</taxon>
        <taxon>Hymenoptera</taxon>
        <taxon>Apocrita</taxon>
        <taxon>Ichneumonoidea</taxon>
        <taxon>Braconidae</taxon>
        <taxon>Euphorinae</taxon>
        <taxon>Microctonus</taxon>
    </lineage>
</organism>
<proteinExistence type="predicted"/>
<accession>A0AA39G8G7</accession>
<name>A0AA39G8G7_MICHY</name>
<protein>
    <submittedName>
        <fullName evidence="2">Uncharacterized protein</fullName>
    </submittedName>
</protein>
<comment type="caution">
    <text evidence="2">The sequence shown here is derived from an EMBL/GenBank/DDBJ whole genome shotgun (WGS) entry which is preliminary data.</text>
</comment>
<feature type="region of interest" description="Disordered" evidence="1">
    <location>
        <begin position="27"/>
        <end position="66"/>
    </location>
</feature>
<dbReference type="EMBL" id="JAQQBR010000001">
    <property type="protein sequence ID" value="KAK0183525.1"/>
    <property type="molecule type" value="Genomic_DNA"/>
</dbReference>
<reference evidence="2" key="2">
    <citation type="submission" date="2023-03" db="EMBL/GenBank/DDBJ databases">
        <authorList>
            <person name="Inwood S.N."/>
            <person name="Skelly J.G."/>
            <person name="Guhlin J."/>
            <person name="Harrop T.W.R."/>
            <person name="Goldson S.G."/>
            <person name="Dearden P.K."/>
        </authorList>
    </citation>
    <scope>NUCLEOTIDE SEQUENCE</scope>
    <source>
        <strain evidence="2">Lincoln</strain>
        <tissue evidence="2">Whole body</tissue>
    </source>
</reference>
<evidence type="ECO:0000313" key="3">
    <source>
        <dbReference type="Proteomes" id="UP001168972"/>
    </source>
</evidence>
<keyword evidence="3" id="KW-1185">Reference proteome</keyword>
<dbReference type="Proteomes" id="UP001168972">
    <property type="component" value="Unassembled WGS sequence"/>
</dbReference>
<reference evidence="2" key="1">
    <citation type="journal article" date="2023" name="bioRxiv">
        <title>Scaffold-level genome assemblies of two parasitoid biocontrol wasps reveal the parthenogenesis mechanism and an associated novel virus.</title>
        <authorList>
            <person name="Inwood S."/>
            <person name="Skelly J."/>
            <person name="Guhlin J."/>
            <person name="Harrop T."/>
            <person name="Goldson S."/>
            <person name="Dearden P."/>
        </authorList>
    </citation>
    <scope>NUCLEOTIDE SEQUENCE</scope>
    <source>
        <strain evidence="2">Lincoln</strain>
        <tissue evidence="2">Whole body</tissue>
    </source>
</reference>
<sequence>MLMKQSEALTKALENSPRFYNMEKSSMLGEETSTNTLEKVTTPCPSPKALSTSSDGSVSEDETSTLEKGNLQIISNATSCTDLNLTEINFETPVVEIGENIIYDHNSYTLLQNSIEEFKNDTRIALNKITNNLNIIMQYITSDKGVDFLDKLNPVNGLKSKDLNILITSIEEFKNYMDIITADSAVRKNTESSKAAEE</sequence>